<accession>A0ACB8ALM6</accession>
<protein>
    <submittedName>
        <fullName evidence="1">Uncharacterized protein</fullName>
    </submittedName>
</protein>
<organism evidence="1 2">
    <name type="scientific">Hygrophoropsis aurantiaca</name>
    <dbReference type="NCBI Taxonomy" id="72124"/>
    <lineage>
        <taxon>Eukaryota</taxon>
        <taxon>Fungi</taxon>
        <taxon>Dikarya</taxon>
        <taxon>Basidiomycota</taxon>
        <taxon>Agaricomycotina</taxon>
        <taxon>Agaricomycetes</taxon>
        <taxon>Agaricomycetidae</taxon>
        <taxon>Boletales</taxon>
        <taxon>Coniophorineae</taxon>
        <taxon>Hygrophoropsidaceae</taxon>
        <taxon>Hygrophoropsis</taxon>
    </lineage>
</organism>
<keyword evidence="2" id="KW-1185">Reference proteome</keyword>
<name>A0ACB8ALM6_9AGAM</name>
<dbReference type="EMBL" id="MU267618">
    <property type="protein sequence ID" value="KAH7914142.1"/>
    <property type="molecule type" value="Genomic_DNA"/>
</dbReference>
<comment type="caution">
    <text evidence="1">The sequence shown here is derived from an EMBL/GenBank/DDBJ whole genome shotgun (WGS) entry which is preliminary data.</text>
</comment>
<proteinExistence type="predicted"/>
<dbReference type="Proteomes" id="UP000790377">
    <property type="component" value="Unassembled WGS sequence"/>
</dbReference>
<evidence type="ECO:0000313" key="1">
    <source>
        <dbReference type="EMBL" id="KAH7914142.1"/>
    </source>
</evidence>
<gene>
    <name evidence="1" type="ORF">BJ138DRAFT_1144481</name>
</gene>
<reference evidence="1" key="1">
    <citation type="journal article" date="2021" name="New Phytol.">
        <title>Evolutionary innovations through gain and loss of genes in the ectomycorrhizal Boletales.</title>
        <authorList>
            <person name="Wu G."/>
            <person name="Miyauchi S."/>
            <person name="Morin E."/>
            <person name="Kuo A."/>
            <person name="Drula E."/>
            <person name="Varga T."/>
            <person name="Kohler A."/>
            <person name="Feng B."/>
            <person name="Cao Y."/>
            <person name="Lipzen A."/>
            <person name="Daum C."/>
            <person name="Hundley H."/>
            <person name="Pangilinan J."/>
            <person name="Johnson J."/>
            <person name="Barry K."/>
            <person name="LaButti K."/>
            <person name="Ng V."/>
            <person name="Ahrendt S."/>
            <person name="Min B."/>
            <person name="Choi I.G."/>
            <person name="Park H."/>
            <person name="Plett J.M."/>
            <person name="Magnuson J."/>
            <person name="Spatafora J.W."/>
            <person name="Nagy L.G."/>
            <person name="Henrissat B."/>
            <person name="Grigoriev I.V."/>
            <person name="Yang Z.L."/>
            <person name="Xu J."/>
            <person name="Martin F.M."/>
        </authorList>
    </citation>
    <scope>NUCLEOTIDE SEQUENCE</scope>
    <source>
        <strain evidence="1">ATCC 28755</strain>
    </source>
</reference>
<evidence type="ECO:0000313" key="2">
    <source>
        <dbReference type="Proteomes" id="UP000790377"/>
    </source>
</evidence>
<sequence>MLLPCVAVCSRLPGAGALLSAPLSLVTKMFVADFKKTSTWNVTELFNNPPGGGPITATILQGTSGTVRLWDTFHMDGFGIISWLVNDMMICNTGEQGLSDY</sequence>